<dbReference type="AlphaFoldDB" id="A0A1I1B7U4"/>
<accession>A0A1I1B7U4</accession>
<dbReference type="RefSeq" id="WP_090043243.1">
    <property type="nucleotide sequence ID" value="NZ_FOKI01000069.1"/>
</dbReference>
<evidence type="ECO:0000313" key="3">
    <source>
        <dbReference type="Proteomes" id="UP000198619"/>
    </source>
</evidence>
<dbReference type="Proteomes" id="UP000198619">
    <property type="component" value="Unassembled WGS sequence"/>
</dbReference>
<protein>
    <submittedName>
        <fullName evidence="2">Uncharacterized protein</fullName>
    </submittedName>
</protein>
<evidence type="ECO:0000313" key="2">
    <source>
        <dbReference type="EMBL" id="SFB45736.1"/>
    </source>
</evidence>
<organism evidence="2 3">
    <name type="scientific">Clostridium frigidicarnis</name>
    <dbReference type="NCBI Taxonomy" id="84698"/>
    <lineage>
        <taxon>Bacteria</taxon>
        <taxon>Bacillati</taxon>
        <taxon>Bacillota</taxon>
        <taxon>Clostridia</taxon>
        <taxon>Eubacteriales</taxon>
        <taxon>Clostridiaceae</taxon>
        <taxon>Clostridium</taxon>
    </lineage>
</organism>
<keyword evidence="1" id="KW-1133">Transmembrane helix</keyword>
<proteinExistence type="predicted"/>
<keyword evidence="1" id="KW-0812">Transmembrane</keyword>
<keyword evidence="3" id="KW-1185">Reference proteome</keyword>
<reference evidence="2 3" key="1">
    <citation type="submission" date="2016-10" db="EMBL/GenBank/DDBJ databases">
        <authorList>
            <person name="de Groot N.N."/>
        </authorList>
    </citation>
    <scope>NUCLEOTIDE SEQUENCE [LARGE SCALE GENOMIC DNA]</scope>
    <source>
        <strain evidence="2 3">DSM 12271</strain>
    </source>
</reference>
<evidence type="ECO:0000256" key="1">
    <source>
        <dbReference type="SAM" id="Phobius"/>
    </source>
</evidence>
<dbReference type="STRING" id="84698.SAMN04488528_10692"/>
<sequence length="59" mass="6858">MKKNKKHSCKFMTLGMCWGPAIAVGMNQISTMYLFIIIGMIIGLFLDYLIYYKNKKSKM</sequence>
<name>A0A1I1B7U4_9CLOT</name>
<keyword evidence="1" id="KW-0472">Membrane</keyword>
<dbReference type="EMBL" id="FOKI01000069">
    <property type="protein sequence ID" value="SFB45736.1"/>
    <property type="molecule type" value="Genomic_DNA"/>
</dbReference>
<gene>
    <name evidence="2" type="ORF">SAMN04488528_10692</name>
</gene>
<feature type="transmembrane region" description="Helical" evidence="1">
    <location>
        <begin position="33"/>
        <end position="52"/>
    </location>
</feature>